<protein>
    <recommendedName>
        <fullName evidence="3">EGF-like domain-containing protein</fullName>
    </recommendedName>
</protein>
<comment type="caution">
    <text evidence="1">The sequence shown here is derived from an EMBL/GenBank/DDBJ whole genome shotgun (WGS) entry which is preliminary data.</text>
</comment>
<dbReference type="STRING" id="400727.A0A2T7PU96"/>
<keyword evidence="2" id="KW-1185">Reference proteome</keyword>
<dbReference type="OrthoDB" id="6040356at2759"/>
<dbReference type="EMBL" id="PZQS01000002">
    <property type="protein sequence ID" value="PVD36988.1"/>
    <property type="molecule type" value="Genomic_DNA"/>
</dbReference>
<accession>A0A2T7PU96</accession>
<organism evidence="1 2">
    <name type="scientific">Pomacea canaliculata</name>
    <name type="common">Golden apple snail</name>
    <dbReference type="NCBI Taxonomy" id="400727"/>
    <lineage>
        <taxon>Eukaryota</taxon>
        <taxon>Metazoa</taxon>
        <taxon>Spiralia</taxon>
        <taxon>Lophotrochozoa</taxon>
        <taxon>Mollusca</taxon>
        <taxon>Gastropoda</taxon>
        <taxon>Caenogastropoda</taxon>
        <taxon>Architaenioglossa</taxon>
        <taxon>Ampullarioidea</taxon>
        <taxon>Ampullariidae</taxon>
        <taxon>Pomacea</taxon>
    </lineage>
</organism>
<dbReference type="Proteomes" id="UP000245119">
    <property type="component" value="Linkage Group LG2"/>
</dbReference>
<evidence type="ECO:0000313" key="2">
    <source>
        <dbReference type="Proteomes" id="UP000245119"/>
    </source>
</evidence>
<dbReference type="AlphaFoldDB" id="A0A2T7PU96"/>
<sequence>MFTRRVDCGGRVCLNGGTLDPNNCTCNCPPVYTGADCGQVNCPSQDPFYCGRDIAAGDCVKYFNVPHMCPYMCGVCTGGKEQHILEKEGNAPPVPVFTSAFGCTYEGKRSTPEECKAFGDKGVDKAFCASQGGEFTCNECSLYYNIKRDYCPVMCGLCDPVCGGKVCQNGGRLDADTCVCECKAPYSGSTCEKASCPKDDEFHCSFYPDDFCTQFVNVPEECPFKCGVCKK</sequence>
<name>A0A2T7PU96_POMCA</name>
<reference evidence="1 2" key="1">
    <citation type="submission" date="2018-04" db="EMBL/GenBank/DDBJ databases">
        <title>The genome of golden apple snail Pomacea canaliculata provides insight into stress tolerance and invasive adaptation.</title>
        <authorList>
            <person name="Liu C."/>
            <person name="Liu B."/>
            <person name="Ren Y."/>
            <person name="Zhang Y."/>
            <person name="Wang H."/>
            <person name="Li S."/>
            <person name="Jiang F."/>
            <person name="Yin L."/>
            <person name="Zhang G."/>
            <person name="Qian W."/>
            <person name="Fan W."/>
        </authorList>
    </citation>
    <scope>NUCLEOTIDE SEQUENCE [LARGE SCALE GENOMIC DNA]</scope>
    <source>
        <strain evidence="1">SZHN2017</strain>
        <tissue evidence="1">Muscle</tissue>
    </source>
</reference>
<proteinExistence type="predicted"/>
<evidence type="ECO:0008006" key="3">
    <source>
        <dbReference type="Google" id="ProtNLM"/>
    </source>
</evidence>
<gene>
    <name evidence="1" type="ORF">C0Q70_03981</name>
</gene>
<evidence type="ECO:0000313" key="1">
    <source>
        <dbReference type="EMBL" id="PVD36988.1"/>
    </source>
</evidence>